<dbReference type="EMBL" id="AMGV01000001">
    <property type="protein sequence ID" value="KEF63460.1"/>
    <property type="molecule type" value="Genomic_DNA"/>
</dbReference>
<reference evidence="2 3" key="1">
    <citation type="submission" date="2013-03" db="EMBL/GenBank/DDBJ databases">
        <title>The Genome Sequence of Exophiala aquamarina CBS 119918.</title>
        <authorList>
            <consortium name="The Broad Institute Genomics Platform"/>
            <person name="Cuomo C."/>
            <person name="de Hoog S."/>
            <person name="Gorbushina A."/>
            <person name="Walker B."/>
            <person name="Young S.K."/>
            <person name="Zeng Q."/>
            <person name="Gargeya S."/>
            <person name="Fitzgerald M."/>
            <person name="Haas B."/>
            <person name="Abouelleil A."/>
            <person name="Allen A.W."/>
            <person name="Alvarado L."/>
            <person name="Arachchi H.M."/>
            <person name="Berlin A.M."/>
            <person name="Chapman S.B."/>
            <person name="Gainer-Dewar J."/>
            <person name="Goldberg J."/>
            <person name="Griggs A."/>
            <person name="Gujja S."/>
            <person name="Hansen M."/>
            <person name="Howarth C."/>
            <person name="Imamovic A."/>
            <person name="Ireland A."/>
            <person name="Larimer J."/>
            <person name="McCowan C."/>
            <person name="Murphy C."/>
            <person name="Pearson M."/>
            <person name="Poon T.W."/>
            <person name="Priest M."/>
            <person name="Roberts A."/>
            <person name="Saif S."/>
            <person name="Shea T."/>
            <person name="Sisk P."/>
            <person name="Sykes S."/>
            <person name="Wortman J."/>
            <person name="Nusbaum C."/>
            <person name="Birren B."/>
        </authorList>
    </citation>
    <scope>NUCLEOTIDE SEQUENCE [LARGE SCALE GENOMIC DNA]</scope>
    <source>
        <strain evidence="2 3">CBS 119918</strain>
    </source>
</reference>
<dbReference type="Pfam" id="PF06985">
    <property type="entry name" value="HET"/>
    <property type="match status" value="1"/>
</dbReference>
<dbReference type="Proteomes" id="UP000027920">
    <property type="component" value="Unassembled WGS sequence"/>
</dbReference>
<evidence type="ECO:0000259" key="1">
    <source>
        <dbReference type="Pfam" id="PF06985"/>
    </source>
</evidence>
<proteinExistence type="predicted"/>
<feature type="domain" description="Heterokaryon incompatibility" evidence="1">
    <location>
        <begin position="69"/>
        <end position="215"/>
    </location>
</feature>
<protein>
    <recommendedName>
        <fullName evidence="1">Heterokaryon incompatibility domain-containing protein</fullName>
    </recommendedName>
</protein>
<dbReference type="OrthoDB" id="5125733at2759"/>
<comment type="caution">
    <text evidence="2">The sequence shown here is derived from an EMBL/GenBank/DDBJ whole genome shotgun (WGS) entry which is preliminary data.</text>
</comment>
<dbReference type="STRING" id="1182545.A0A072Q6A9"/>
<dbReference type="PANTHER" id="PTHR33112:SF9">
    <property type="entry name" value="HETEROKARYON INCOMPATIBILITY DOMAIN-CONTAINING PROTEIN"/>
    <property type="match status" value="1"/>
</dbReference>
<dbReference type="GeneID" id="25276384"/>
<evidence type="ECO:0000313" key="3">
    <source>
        <dbReference type="Proteomes" id="UP000027920"/>
    </source>
</evidence>
<organism evidence="2 3">
    <name type="scientific">Exophiala aquamarina CBS 119918</name>
    <dbReference type="NCBI Taxonomy" id="1182545"/>
    <lineage>
        <taxon>Eukaryota</taxon>
        <taxon>Fungi</taxon>
        <taxon>Dikarya</taxon>
        <taxon>Ascomycota</taxon>
        <taxon>Pezizomycotina</taxon>
        <taxon>Eurotiomycetes</taxon>
        <taxon>Chaetothyriomycetidae</taxon>
        <taxon>Chaetothyriales</taxon>
        <taxon>Herpotrichiellaceae</taxon>
        <taxon>Exophiala</taxon>
    </lineage>
</organism>
<accession>A0A072Q6A9</accession>
<dbReference type="InterPro" id="IPR010730">
    <property type="entry name" value="HET"/>
</dbReference>
<sequence>MFATAKEISTSFGAKECTELAKKWLTDCVNLHKDCNRTSPSRRPQRLINIGSDNTKMRLSEDKAVCAPYAALSHCWGKSHPITTKLSTINCRRQNLDWSLLPATFRDAITVTRGLGLSYLWIDSLCVIQDDDRDWEVESAKMGSIYEGAYVVIAASMSSDPDCSFLSPRKNMFTDFLEVTYRQKDGSHRLVKARPVMVLNKSIDPLGRRAWTFQEQRHAVRLLRYSTTELQWNCRTKLGCECESTHVKASISDIIYGRYCIRDVNSSSEQVFSEWQTMLPSYTRRSLTKTSDILPAISGIAEHIYEKTSSSYLAGLWKDNVLSDLLWQVSLYLRDDISDYNGNIWGFSLLRTMSTYRAPTFSWASIDSEVENICDDFDTDAQMDAVILDAQCALKGANPFGYITARYEDDVVGKRETLEYMGRFEPNHHGMTTDMIADFPLVECLAWTEAGVRVRTMRRASVGDDLKSITGSVFCVALFRGLKGRQFGLVLGHSPRVPGAYERLGVMAFDRVYSYGDGKRVEFAAEVWFAGAERYAVTIV</sequence>
<dbReference type="HOGENOM" id="CLU_002639_3_1_1"/>
<evidence type="ECO:0000313" key="2">
    <source>
        <dbReference type="EMBL" id="KEF63460.1"/>
    </source>
</evidence>
<name>A0A072Q6A9_9EURO</name>
<dbReference type="VEuPathDB" id="FungiDB:A1O9_01438"/>
<dbReference type="AlphaFoldDB" id="A0A072Q6A9"/>
<gene>
    <name evidence="2" type="ORF">A1O9_01438</name>
</gene>
<keyword evidence="3" id="KW-1185">Reference proteome</keyword>
<dbReference type="PANTHER" id="PTHR33112">
    <property type="entry name" value="DOMAIN PROTEIN, PUTATIVE-RELATED"/>
    <property type="match status" value="1"/>
</dbReference>
<dbReference type="RefSeq" id="XP_013266050.1">
    <property type="nucleotide sequence ID" value="XM_013410596.1"/>
</dbReference>